<dbReference type="GO" id="GO:0044389">
    <property type="term" value="F:ubiquitin-like protein ligase binding"/>
    <property type="evidence" value="ECO:0000318"/>
    <property type="project" value="GO_Central"/>
</dbReference>
<keyword evidence="1" id="KW-0539">Nucleus</keyword>
<dbReference type="GO" id="GO:0016925">
    <property type="term" value="P:protein sumoylation"/>
    <property type="evidence" value="ECO:0000318"/>
    <property type="project" value="GO_Central"/>
</dbReference>
<dbReference type="GO" id="GO:0005634">
    <property type="term" value="C:nucleus"/>
    <property type="evidence" value="ECO:0000318"/>
    <property type="project" value="GO_Central"/>
</dbReference>
<dbReference type="STRING" id="4155.A0A022QLM1"/>
<evidence type="ECO:0000313" key="4">
    <source>
        <dbReference type="Proteomes" id="UP000030748"/>
    </source>
</evidence>
<dbReference type="GO" id="GO:0031386">
    <property type="term" value="F:protein tag activity"/>
    <property type="evidence" value="ECO:0000318"/>
    <property type="project" value="GO_Central"/>
</dbReference>
<organism evidence="3 4">
    <name type="scientific">Erythranthe guttata</name>
    <name type="common">Yellow monkey flower</name>
    <name type="synonym">Mimulus guttatus</name>
    <dbReference type="NCBI Taxonomy" id="4155"/>
    <lineage>
        <taxon>Eukaryota</taxon>
        <taxon>Viridiplantae</taxon>
        <taxon>Streptophyta</taxon>
        <taxon>Embryophyta</taxon>
        <taxon>Tracheophyta</taxon>
        <taxon>Spermatophyta</taxon>
        <taxon>Magnoliopsida</taxon>
        <taxon>eudicotyledons</taxon>
        <taxon>Gunneridae</taxon>
        <taxon>Pentapetalae</taxon>
        <taxon>asterids</taxon>
        <taxon>lamiids</taxon>
        <taxon>Lamiales</taxon>
        <taxon>Phrymaceae</taxon>
        <taxon>Erythranthe</taxon>
    </lineage>
</organism>
<gene>
    <name evidence="3" type="ORF">MIMGU_mgv1a022663mg</name>
</gene>
<evidence type="ECO:0000313" key="3">
    <source>
        <dbReference type="EMBL" id="EYU27370.1"/>
    </source>
</evidence>
<dbReference type="eggNOG" id="KOG1769">
    <property type="taxonomic scope" value="Eukaryota"/>
</dbReference>
<dbReference type="EMBL" id="KI631456">
    <property type="protein sequence ID" value="EYU27370.1"/>
    <property type="molecule type" value="Genomic_DNA"/>
</dbReference>
<keyword evidence="1" id="KW-0833">Ubl conjugation pathway</keyword>
<comment type="subcellular location">
    <subcellularLocation>
        <location evidence="1">Nucleus</location>
    </subcellularLocation>
</comment>
<comment type="similarity">
    <text evidence="1">Belongs to the ubiquitin family. SUMO subfamily.</text>
</comment>
<protein>
    <recommendedName>
        <fullName evidence="1">Small ubiquitin-related modifier</fullName>
        <shortName evidence="1">SUMO</shortName>
    </recommendedName>
</protein>
<dbReference type="Proteomes" id="UP000030748">
    <property type="component" value="Unassembled WGS sequence"/>
</dbReference>
<dbReference type="InterPro" id="IPR000626">
    <property type="entry name" value="Ubiquitin-like_dom"/>
</dbReference>
<dbReference type="OMA" id="CAYRAKE"/>
<dbReference type="AlphaFoldDB" id="A0A022QLM1"/>
<name>A0A022QLM1_ERYGU</name>
<dbReference type="OrthoDB" id="442921at2759"/>
<evidence type="ECO:0000259" key="2">
    <source>
        <dbReference type="PROSITE" id="PS50053"/>
    </source>
</evidence>
<dbReference type="Gene3D" id="3.10.20.90">
    <property type="entry name" value="Phosphatidylinositol 3-kinase Catalytic Subunit, Chain A, domain 1"/>
    <property type="match status" value="1"/>
</dbReference>
<proteinExistence type="inferred from homology"/>
<dbReference type="SUPFAM" id="SSF54236">
    <property type="entry name" value="Ubiquitin-like"/>
    <property type="match status" value="1"/>
</dbReference>
<feature type="domain" description="Ubiquitin-like" evidence="2">
    <location>
        <begin position="17"/>
        <end position="93"/>
    </location>
</feature>
<dbReference type="SMART" id="SM00213">
    <property type="entry name" value="UBQ"/>
    <property type="match status" value="1"/>
</dbReference>
<reference evidence="3 4" key="1">
    <citation type="journal article" date="2013" name="Proc. Natl. Acad. Sci. U.S.A.">
        <title>Fine-scale variation in meiotic recombination in Mimulus inferred from population shotgun sequencing.</title>
        <authorList>
            <person name="Hellsten U."/>
            <person name="Wright K.M."/>
            <person name="Jenkins J."/>
            <person name="Shu S."/>
            <person name="Yuan Y."/>
            <person name="Wessler S.R."/>
            <person name="Schmutz J."/>
            <person name="Willis J.H."/>
            <person name="Rokhsar D.S."/>
        </authorList>
    </citation>
    <scope>NUCLEOTIDE SEQUENCE [LARGE SCALE GENOMIC DNA]</scope>
    <source>
        <strain evidence="4">cv. DUN x IM62</strain>
    </source>
</reference>
<dbReference type="KEGG" id="egt:105968573"/>
<dbReference type="PANTHER" id="PTHR10562">
    <property type="entry name" value="SMALL UBIQUITIN-RELATED MODIFIER"/>
    <property type="match status" value="1"/>
</dbReference>
<dbReference type="InterPro" id="IPR022617">
    <property type="entry name" value="Rad60/SUMO-like_dom"/>
</dbReference>
<accession>A0A022QLM1</accession>
<sequence>MSTSGEEENQKPIAQPGYVNIKVNSQDGKQVFFRINRNTPLKKLMCAYRAKESLDNSIVFLFNGGRIRETHTPDKLEMKDGDEIDAMSNQIGGATSTDHA</sequence>
<dbReference type="InterPro" id="IPR029071">
    <property type="entry name" value="Ubiquitin-like_domsf"/>
</dbReference>
<dbReference type="Pfam" id="PF11976">
    <property type="entry name" value="Rad60-SLD"/>
    <property type="match status" value="1"/>
</dbReference>
<evidence type="ECO:0000256" key="1">
    <source>
        <dbReference type="RuleBase" id="RU361190"/>
    </source>
</evidence>
<dbReference type="PROSITE" id="PS50053">
    <property type="entry name" value="UBIQUITIN_2"/>
    <property type="match status" value="1"/>
</dbReference>
<keyword evidence="4" id="KW-1185">Reference proteome</keyword>